<proteinExistence type="predicted"/>
<dbReference type="PROSITE" id="PS50883">
    <property type="entry name" value="EAL"/>
    <property type="match status" value="1"/>
</dbReference>
<dbReference type="CDD" id="cd01949">
    <property type="entry name" value="GGDEF"/>
    <property type="match status" value="1"/>
</dbReference>
<sequence length="558" mass="62185">MTKTTSPEPHQFLATPAQPTTSGAGCADVRPAPTWRRLFNEWSLTSLGLVVFCAMQILGVWELHVAGQGEAHSGLARALTLMLLAGTAVMVALVDRWRRRHFEQCAVLLQTTRMNAQLREEKGAVYQLASFDHLTGLPNRMLFTELANSHLSRTRRSHAPFVMMFLDLDRFKLINDTLGHRIGDLLLHGVGQRLIGTVREADIVARLGDDEFVVLLTELESIDDAARVANKLIEEIGSPMQIEGNELEMRPSIGIAVHPRDGLDLDALMRNADSAMYEAKRAGRGCFRFYDPSLNSRSILQADLSSRFRRAIMGDEFVLHYQPRISLNGYRITSLEALIRWQHPERGMVFPGEFIDYAEQEGLVVELGNWVLRETCRQIAAWLAEGITVVPVAINVSPKQLRDQTFVNYIREVVSDYGISASLLEIEITERCVVEDFERPRQALEALSGLGLKIALDDYGTGFSSLSFLKRLPINVIKIDRSFISDIRNQSNDAAIVASTIALGHNLGLTVIAEGVETREQLIYLRAAGCDEVQGYYFQKPVAAAEIVEALKAGEVVR</sequence>
<comment type="catalytic activity">
    <reaction evidence="1">
        <text>3',3'-c-di-GMP + H2O = 5'-phosphoguanylyl(3'-&gt;5')guanosine + H(+)</text>
        <dbReference type="Rhea" id="RHEA:24902"/>
        <dbReference type="ChEBI" id="CHEBI:15377"/>
        <dbReference type="ChEBI" id="CHEBI:15378"/>
        <dbReference type="ChEBI" id="CHEBI:58754"/>
        <dbReference type="ChEBI" id="CHEBI:58805"/>
        <dbReference type="EC" id="3.1.4.52"/>
    </reaction>
    <physiologicalReaction direction="left-to-right" evidence="1">
        <dbReference type="Rhea" id="RHEA:24903"/>
    </physiologicalReaction>
</comment>
<evidence type="ECO:0000256" key="3">
    <source>
        <dbReference type="SAM" id="Phobius"/>
    </source>
</evidence>
<protein>
    <submittedName>
        <fullName evidence="6">GGDEF-domain containing protein</fullName>
    </submittedName>
</protein>
<keyword evidence="7" id="KW-1185">Reference proteome</keyword>
<dbReference type="PROSITE" id="PS50887">
    <property type="entry name" value="GGDEF"/>
    <property type="match status" value="1"/>
</dbReference>
<dbReference type="InterPro" id="IPR001633">
    <property type="entry name" value="EAL_dom"/>
</dbReference>
<dbReference type="PROSITE" id="PS51257">
    <property type="entry name" value="PROKAR_LIPOPROTEIN"/>
    <property type="match status" value="1"/>
</dbReference>
<dbReference type="EMBL" id="CP022187">
    <property type="protein sequence ID" value="AWI74082.1"/>
    <property type="molecule type" value="Genomic_DNA"/>
</dbReference>
<dbReference type="NCBIfam" id="TIGR00254">
    <property type="entry name" value="GGDEF"/>
    <property type="match status" value="1"/>
</dbReference>
<feature type="domain" description="EAL" evidence="4">
    <location>
        <begin position="301"/>
        <end position="555"/>
    </location>
</feature>
<dbReference type="SMART" id="SM00052">
    <property type="entry name" value="EAL"/>
    <property type="match status" value="1"/>
</dbReference>
<dbReference type="SMART" id="SM00267">
    <property type="entry name" value="GGDEF"/>
    <property type="match status" value="1"/>
</dbReference>
<evidence type="ECO:0000313" key="7">
    <source>
        <dbReference type="Proteomes" id="UP000244930"/>
    </source>
</evidence>
<feature type="domain" description="GGDEF" evidence="5">
    <location>
        <begin position="159"/>
        <end position="292"/>
    </location>
</feature>
<feature type="region of interest" description="Disordered" evidence="2">
    <location>
        <begin position="1"/>
        <end position="26"/>
    </location>
</feature>
<dbReference type="InterPro" id="IPR035919">
    <property type="entry name" value="EAL_sf"/>
</dbReference>
<dbReference type="Gene3D" id="3.30.70.270">
    <property type="match status" value="1"/>
</dbReference>
<keyword evidence="3" id="KW-0472">Membrane</keyword>
<dbReference type="GO" id="GO:0071732">
    <property type="term" value="P:cellular response to nitric oxide"/>
    <property type="evidence" value="ECO:0007669"/>
    <property type="project" value="UniProtKB-ARBA"/>
</dbReference>
<dbReference type="SUPFAM" id="SSF55073">
    <property type="entry name" value="Nucleotide cyclase"/>
    <property type="match status" value="1"/>
</dbReference>
<evidence type="ECO:0000259" key="4">
    <source>
        <dbReference type="PROSITE" id="PS50883"/>
    </source>
</evidence>
<evidence type="ECO:0000256" key="1">
    <source>
        <dbReference type="ARBA" id="ARBA00051114"/>
    </source>
</evidence>
<evidence type="ECO:0000256" key="2">
    <source>
        <dbReference type="SAM" id="MobiDB-lite"/>
    </source>
</evidence>
<evidence type="ECO:0000313" key="6">
    <source>
        <dbReference type="EMBL" id="AWI74082.1"/>
    </source>
</evidence>
<dbReference type="InterPro" id="IPR052155">
    <property type="entry name" value="Biofilm_reg_signaling"/>
</dbReference>
<gene>
    <name evidence="6" type="ORF">CEW83_01630</name>
</gene>
<feature type="transmembrane region" description="Helical" evidence="3">
    <location>
        <begin position="75"/>
        <end position="94"/>
    </location>
</feature>
<dbReference type="Gene3D" id="3.20.20.450">
    <property type="entry name" value="EAL domain"/>
    <property type="match status" value="1"/>
</dbReference>
<keyword evidence="3" id="KW-1133">Transmembrane helix</keyword>
<dbReference type="SUPFAM" id="SSF141868">
    <property type="entry name" value="EAL domain-like"/>
    <property type="match status" value="1"/>
</dbReference>
<feature type="transmembrane region" description="Helical" evidence="3">
    <location>
        <begin position="44"/>
        <end position="63"/>
    </location>
</feature>
<evidence type="ECO:0000259" key="5">
    <source>
        <dbReference type="PROSITE" id="PS50887"/>
    </source>
</evidence>
<dbReference type="RefSeq" id="WP_108947790.1">
    <property type="nucleotide sequence ID" value="NZ_CP022187.1"/>
</dbReference>
<dbReference type="FunFam" id="3.30.70.270:FF:000001">
    <property type="entry name" value="Diguanylate cyclase domain protein"/>
    <property type="match status" value="1"/>
</dbReference>
<dbReference type="AlphaFoldDB" id="A0A2U8GKK4"/>
<dbReference type="Proteomes" id="UP000244930">
    <property type="component" value="Chromosome"/>
</dbReference>
<dbReference type="KEGG" id="acom:CEW83_01630"/>
<reference evidence="6 7" key="1">
    <citation type="submission" date="2017-06" db="EMBL/GenBank/DDBJ databases">
        <title>Azoarcus.</title>
        <authorList>
            <person name="Woo J.-H."/>
            <person name="Kim H.-S."/>
        </authorList>
    </citation>
    <scope>NUCLEOTIDE SEQUENCE [LARGE SCALE GENOMIC DNA]</scope>
    <source>
        <strain evidence="6 7">TSPY31</strain>
    </source>
</reference>
<dbReference type="InterPro" id="IPR043128">
    <property type="entry name" value="Rev_trsase/Diguanyl_cyclase"/>
</dbReference>
<name>A0A2U8GKK4_9RHOO</name>
<dbReference type="CDD" id="cd01948">
    <property type="entry name" value="EAL"/>
    <property type="match status" value="1"/>
</dbReference>
<dbReference type="PANTHER" id="PTHR44757">
    <property type="entry name" value="DIGUANYLATE CYCLASE DGCP"/>
    <property type="match status" value="1"/>
</dbReference>
<dbReference type="InterPro" id="IPR029787">
    <property type="entry name" value="Nucleotide_cyclase"/>
</dbReference>
<keyword evidence="3" id="KW-0812">Transmembrane</keyword>
<dbReference type="GO" id="GO:0071111">
    <property type="term" value="F:cyclic-guanylate-specific phosphodiesterase activity"/>
    <property type="evidence" value="ECO:0007669"/>
    <property type="project" value="UniProtKB-EC"/>
</dbReference>
<dbReference type="Pfam" id="PF00563">
    <property type="entry name" value="EAL"/>
    <property type="match status" value="1"/>
</dbReference>
<dbReference type="Pfam" id="PF00990">
    <property type="entry name" value="GGDEF"/>
    <property type="match status" value="1"/>
</dbReference>
<dbReference type="FunFam" id="3.20.20.450:FF:000001">
    <property type="entry name" value="Cyclic di-GMP phosphodiesterase yahA"/>
    <property type="match status" value="1"/>
</dbReference>
<organism evidence="6 7">
    <name type="scientific">Parazoarcus communis</name>
    <dbReference type="NCBI Taxonomy" id="41977"/>
    <lineage>
        <taxon>Bacteria</taxon>
        <taxon>Pseudomonadati</taxon>
        <taxon>Pseudomonadota</taxon>
        <taxon>Betaproteobacteria</taxon>
        <taxon>Rhodocyclales</taxon>
        <taxon>Zoogloeaceae</taxon>
        <taxon>Parazoarcus</taxon>
    </lineage>
</organism>
<dbReference type="InterPro" id="IPR000160">
    <property type="entry name" value="GGDEF_dom"/>
</dbReference>
<dbReference type="PANTHER" id="PTHR44757:SF2">
    <property type="entry name" value="BIOFILM ARCHITECTURE MAINTENANCE PROTEIN MBAA"/>
    <property type="match status" value="1"/>
</dbReference>
<accession>A0A2U8GKK4</accession>